<dbReference type="Pfam" id="PF08016">
    <property type="entry name" value="PKD_channel"/>
    <property type="match status" value="1"/>
</dbReference>
<comment type="subcellular location">
    <subcellularLocation>
        <location evidence="1">Membrane</location>
        <topology evidence="1">Multi-pass membrane protein</topology>
    </subcellularLocation>
</comment>
<dbReference type="AlphaFoldDB" id="A0A7S2FL75"/>
<evidence type="ECO:0000259" key="7">
    <source>
        <dbReference type="Pfam" id="PF08016"/>
    </source>
</evidence>
<keyword evidence="2 6" id="KW-0812">Transmembrane</keyword>
<feature type="region of interest" description="Disordered" evidence="5">
    <location>
        <begin position="248"/>
        <end position="276"/>
    </location>
</feature>
<feature type="domain" description="Polycystin cation channel PKD1/PKD2" evidence="7">
    <location>
        <begin position="17"/>
        <end position="131"/>
    </location>
</feature>
<dbReference type="InterPro" id="IPR051223">
    <property type="entry name" value="Polycystin"/>
</dbReference>
<sequence>MLSSMADAGNSLGMPMMGVVTRTISVCSVSLLPLLVVFLITLLTFSMIAHLTFGLSLEEFRTPLTSMGEVCLMLMGGGLDSQDFAELCYNSGESEFCYANVYLFFWMFVLINSILLLNMVLAMVFGVYDQVREEITAENKDTVSVSILNSFAIVFHLVEPKTVIQDGKINFEEVEQSENSCIEMESLLAKDVNQVHADNKDSEISELKRTVGDLNVSLNLLRESMESMKSELKADLSILHQKEDPQLHNDAQHVSPERELSQSLDVQPLKTREISSRRVLRPKLQGPARRSKSMN</sequence>
<evidence type="ECO:0000256" key="3">
    <source>
        <dbReference type="ARBA" id="ARBA00022989"/>
    </source>
</evidence>
<name>A0A7S2FL75_9STRA</name>
<protein>
    <recommendedName>
        <fullName evidence="7">Polycystin cation channel PKD1/PKD2 domain-containing protein</fullName>
    </recommendedName>
</protein>
<dbReference type="Gene3D" id="1.10.287.70">
    <property type="match status" value="1"/>
</dbReference>
<dbReference type="InterPro" id="IPR013122">
    <property type="entry name" value="PKD1_2_channel"/>
</dbReference>
<feature type="compositionally biased region" description="Basic and acidic residues" evidence="5">
    <location>
        <begin position="248"/>
        <end position="260"/>
    </location>
</feature>
<keyword evidence="4 6" id="KW-0472">Membrane</keyword>
<evidence type="ECO:0000256" key="2">
    <source>
        <dbReference type="ARBA" id="ARBA00022692"/>
    </source>
</evidence>
<feature type="transmembrane region" description="Helical" evidence="6">
    <location>
        <begin position="103"/>
        <end position="128"/>
    </location>
</feature>
<evidence type="ECO:0000256" key="6">
    <source>
        <dbReference type="SAM" id="Phobius"/>
    </source>
</evidence>
<keyword evidence="3 6" id="KW-1133">Transmembrane helix</keyword>
<evidence type="ECO:0000256" key="4">
    <source>
        <dbReference type="ARBA" id="ARBA00023136"/>
    </source>
</evidence>
<dbReference type="PANTHER" id="PTHR10877:SF183">
    <property type="entry name" value="AT14535P-RELATED"/>
    <property type="match status" value="1"/>
</dbReference>
<gene>
    <name evidence="8" type="ORF">DSPE1174_LOCUS8820</name>
</gene>
<evidence type="ECO:0000256" key="5">
    <source>
        <dbReference type="SAM" id="MobiDB-lite"/>
    </source>
</evidence>
<dbReference type="PANTHER" id="PTHR10877">
    <property type="entry name" value="POLYCYSTIN FAMILY MEMBER"/>
    <property type="match status" value="1"/>
</dbReference>
<reference evidence="8" key="1">
    <citation type="submission" date="2021-01" db="EMBL/GenBank/DDBJ databases">
        <authorList>
            <person name="Corre E."/>
            <person name="Pelletier E."/>
            <person name="Niang G."/>
            <person name="Scheremetjew M."/>
            <person name="Finn R."/>
            <person name="Kale V."/>
            <person name="Holt S."/>
            <person name="Cochrane G."/>
            <person name="Meng A."/>
            <person name="Brown T."/>
            <person name="Cohen L."/>
        </authorList>
    </citation>
    <scope>NUCLEOTIDE SEQUENCE</scope>
    <source>
        <strain evidence="8">CCMP1381</strain>
    </source>
</reference>
<evidence type="ECO:0000256" key="1">
    <source>
        <dbReference type="ARBA" id="ARBA00004141"/>
    </source>
</evidence>
<organism evidence="8">
    <name type="scientific">Octactis speculum</name>
    <dbReference type="NCBI Taxonomy" id="3111310"/>
    <lineage>
        <taxon>Eukaryota</taxon>
        <taxon>Sar</taxon>
        <taxon>Stramenopiles</taxon>
        <taxon>Ochrophyta</taxon>
        <taxon>Dictyochophyceae</taxon>
        <taxon>Dictyochales</taxon>
        <taxon>Dictyochaceae</taxon>
        <taxon>Octactis</taxon>
    </lineage>
</organism>
<dbReference type="EMBL" id="HBGS01016791">
    <property type="protein sequence ID" value="CAD9401823.1"/>
    <property type="molecule type" value="Transcribed_RNA"/>
</dbReference>
<accession>A0A7S2FL75</accession>
<evidence type="ECO:0000313" key="8">
    <source>
        <dbReference type="EMBL" id="CAD9401823.1"/>
    </source>
</evidence>
<proteinExistence type="predicted"/>
<dbReference type="GO" id="GO:0016020">
    <property type="term" value="C:membrane"/>
    <property type="evidence" value="ECO:0007669"/>
    <property type="project" value="UniProtKB-SubCell"/>
</dbReference>